<keyword evidence="4" id="KW-1185">Reference proteome</keyword>
<gene>
    <name evidence="3" type="ORF">GIB67_023601</name>
</gene>
<organism evidence="3 4">
    <name type="scientific">Kingdonia uniflora</name>
    <dbReference type="NCBI Taxonomy" id="39325"/>
    <lineage>
        <taxon>Eukaryota</taxon>
        <taxon>Viridiplantae</taxon>
        <taxon>Streptophyta</taxon>
        <taxon>Embryophyta</taxon>
        <taxon>Tracheophyta</taxon>
        <taxon>Spermatophyta</taxon>
        <taxon>Magnoliopsida</taxon>
        <taxon>Ranunculales</taxon>
        <taxon>Circaeasteraceae</taxon>
        <taxon>Kingdonia</taxon>
    </lineage>
</organism>
<sequence length="260" mass="30061">MLTNVPQSNESFQTIPTDVPLSNEPKLTNVPLSIEPEPIIGQTEPQPQPKQVKDLVDFRLKSAAYTENPYDFSKELNIGDLYQDRIELKNHIRAYVVVNKFNLEHLLSSEYKIMVRYKGRYRETLLTAIVIDPNNHIYPLAFSITDSETTESWTYFLEIFGPNFHGYDTRFIVISDRKAKIINVVPKEFSFAIHIFCATLESTRITFRMAVKALTTIDFDKHMNAIRNTDPVGLQYILSIPKKTWSNLYIPMSMYVVTLN</sequence>
<proteinExistence type="predicted"/>
<protein>
    <recommendedName>
        <fullName evidence="2">MULE transposase domain-containing protein</fullName>
    </recommendedName>
</protein>
<reference evidence="3 4" key="1">
    <citation type="journal article" date="2020" name="IScience">
        <title>Genome Sequencing of the Endangered Kingdonia uniflora (Circaeasteraceae, Ranunculales) Reveals Potential Mechanisms of Evolutionary Specialization.</title>
        <authorList>
            <person name="Sun Y."/>
            <person name="Deng T."/>
            <person name="Zhang A."/>
            <person name="Moore M.J."/>
            <person name="Landis J.B."/>
            <person name="Lin N."/>
            <person name="Zhang H."/>
            <person name="Zhang X."/>
            <person name="Huang J."/>
            <person name="Zhang X."/>
            <person name="Sun H."/>
            <person name="Wang H."/>
        </authorList>
    </citation>
    <scope>NUCLEOTIDE SEQUENCE [LARGE SCALE GENOMIC DNA]</scope>
    <source>
        <strain evidence="3">TB1705</strain>
        <tissue evidence="3">Leaf</tissue>
    </source>
</reference>
<feature type="region of interest" description="Disordered" evidence="1">
    <location>
        <begin position="1"/>
        <end position="26"/>
    </location>
</feature>
<dbReference type="PANTHER" id="PTHR31973">
    <property type="entry name" value="POLYPROTEIN, PUTATIVE-RELATED"/>
    <property type="match status" value="1"/>
</dbReference>
<dbReference type="Proteomes" id="UP000541444">
    <property type="component" value="Unassembled WGS sequence"/>
</dbReference>
<dbReference type="Pfam" id="PF10551">
    <property type="entry name" value="MULE"/>
    <property type="match status" value="1"/>
</dbReference>
<feature type="compositionally biased region" description="Polar residues" evidence="1">
    <location>
        <begin position="1"/>
        <end position="16"/>
    </location>
</feature>
<evidence type="ECO:0000313" key="3">
    <source>
        <dbReference type="EMBL" id="KAF6137667.1"/>
    </source>
</evidence>
<evidence type="ECO:0000313" key="4">
    <source>
        <dbReference type="Proteomes" id="UP000541444"/>
    </source>
</evidence>
<evidence type="ECO:0000256" key="1">
    <source>
        <dbReference type="SAM" id="MobiDB-lite"/>
    </source>
</evidence>
<feature type="domain" description="MULE transposase" evidence="2">
    <location>
        <begin position="119"/>
        <end position="198"/>
    </location>
</feature>
<dbReference type="AlphaFoldDB" id="A0A7J7L4Y6"/>
<dbReference type="InterPro" id="IPR018289">
    <property type="entry name" value="MULE_transposase_dom"/>
</dbReference>
<name>A0A7J7L4Y6_9MAGN</name>
<accession>A0A7J7L4Y6</accession>
<comment type="caution">
    <text evidence="3">The sequence shown here is derived from an EMBL/GenBank/DDBJ whole genome shotgun (WGS) entry which is preliminary data.</text>
</comment>
<dbReference type="OrthoDB" id="1743623at2759"/>
<evidence type="ECO:0000259" key="2">
    <source>
        <dbReference type="Pfam" id="PF10551"/>
    </source>
</evidence>
<dbReference type="EMBL" id="JACGCM010002630">
    <property type="protein sequence ID" value="KAF6137667.1"/>
    <property type="molecule type" value="Genomic_DNA"/>
</dbReference>
<dbReference type="PANTHER" id="PTHR31973:SF187">
    <property type="entry name" value="MUTATOR TRANSPOSASE MUDRA PROTEIN"/>
    <property type="match status" value="1"/>
</dbReference>